<evidence type="ECO:0000256" key="7">
    <source>
        <dbReference type="ARBA" id="ARBA00022777"/>
    </source>
</evidence>
<keyword evidence="6" id="KW-0598">Phosphotransferase system</keyword>
<keyword evidence="2" id="KW-0813">Transport</keyword>
<evidence type="ECO:0000256" key="3">
    <source>
        <dbReference type="ARBA" id="ARBA00022490"/>
    </source>
</evidence>
<evidence type="ECO:0000256" key="1">
    <source>
        <dbReference type="ARBA" id="ARBA00004496"/>
    </source>
</evidence>
<name>A0A806X360_9ENTR</name>
<dbReference type="Proteomes" id="UP000069162">
    <property type="component" value="Chromosome"/>
</dbReference>
<evidence type="ECO:0000313" key="10">
    <source>
        <dbReference type="Proteomes" id="UP000069162"/>
    </source>
</evidence>
<dbReference type="PANTHER" id="PTHR33799">
    <property type="entry name" value="PTS PERMEASE-RELATED-RELATED"/>
    <property type="match status" value="1"/>
</dbReference>
<evidence type="ECO:0000256" key="4">
    <source>
        <dbReference type="ARBA" id="ARBA00022597"/>
    </source>
</evidence>
<dbReference type="SUPFAM" id="SSF53062">
    <property type="entry name" value="PTS system fructose IIA component-like"/>
    <property type="match status" value="1"/>
</dbReference>
<dbReference type="CDD" id="cd00006">
    <property type="entry name" value="PTS_IIA_man"/>
    <property type="match status" value="1"/>
</dbReference>
<proteinExistence type="predicted"/>
<accession>A0A806X360</accession>
<evidence type="ECO:0000313" key="9">
    <source>
        <dbReference type="EMBL" id="ALR75022.1"/>
    </source>
</evidence>
<dbReference type="PROSITE" id="PS51096">
    <property type="entry name" value="PTS_EIIA_TYPE_4"/>
    <property type="match status" value="1"/>
</dbReference>
<dbReference type="PANTHER" id="PTHR33799:SF1">
    <property type="entry name" value="PTS SYSTEM MANNOSE-SPECIFIC EIIAB COMPONENT-RELATED"/>
    <property type="match status" value="1"/>
</dbReference>
<reference evidence="10" key="1">
    <citation type="submission" date="2015-10" db="EMBL/GenBank/DDBJ databases">
        <title>Complete Genome Sequencing of Klebsiella sp. strain G5.</title>
        <authorList>
            <person name="Chan K.-G."/>
            <person name="Chen J.-W."/>
        </authorList>
    </citation>
    <scope>NUCLEOTIDE SEQUENCE [LARGE SCALE GENOMIC DNA]</scope>
    <source>
        <strain evidence="10">G5</strain>
    </source>
</reference>
<dbReference type="RefSeq" id="WP_062740023.1">
    <property type="nucleotide sequence ID" value="NZ_CP012871.1"/>
</dbReference>
<dbReference type="GO" id="GO:0016020">
    <property type="term" value="C:membrane"/>
    <property type="evidence" value="ECO:0007669"/>
    <property type="project" value="InterPro"/>
</dbReference>
<dbReference type="EMBL" id="CP012871">
    <property type="protein sequence ID" value="ALR75022.1"/>
    <property type="molecule type" value="Genomic_DNA"/>
</dbReference>
<dbReference type="KEGG" id="kle:AO703_01420"/>
<dbReference type="GO" id="GO:0016301">
    <property type="term" value="F:kinase activity"/>
    <property type="evidence" value="ECO:0007669"/>
    <property type="project" value="UniProtKB-KW"/>
</dbReference>
<protein>
    <recommendedName>
        <fullName evidence="8">PTS EIIA type-4 domain-containing protein</fullName>
    </recommendedName>
</protein>
<evidence type="ECO:0000256" key="6">
    <source>
        <dbReference type="ARBA" id="ARBA00022683"/>
    </source>
</evidence>
<dbReference type="InterPro" id="IPR036662">
    <property type="entry name" value="PTS_EIIA_man-typ_sf"/>
</dbReference>
<gene>
    <name evidence="9" type="ORF">AO703_01420</name>
</gene>
<dbReference type="InterPro" id="IPR051471">
    <property type="entry name" value="Bacterial_PTS_sugar_comp"/>
</dbReference>
<dbReference type="InterPro" id="IPR004701">
    <property type="entry name" value="PTS_EIIA_man-typ"/>
</dbReference>
<dbReference type="Gene3D" id="3.40.50.510">
    <property type="entry name" value="Phosphotransferase system, mannose-type IIA component"/>
    <property type="match status" value="1"/>
</dbReference>
<evidence type="ECO:0000256" key="5">
    <source>
        <dbReference type="ARBA" id="ARBA00022679"/>
    </source>
</evidence>
<comment type="subcellular location">
    <subcellularLocation>
        <location evidence="1">Cytoplasm</location>
    </subcellularLocation>
</comment>
<evidence type="ECO:0000259" key="8">
    <source>
        <dbReference type="PROSITE" id="PS51096"/>
    </source>
</evidence>
<dbReference type="AlphaFoldDB" id="A0A806X360"/>
<organism evidence="9 10">
    <name type="scientific">[Enterobacter] lignolyticus</name>
    <dbReference type="NCBI Taxonomy" id="1334193"/>
    <lineage>
        <taxon>Bacteria</taxon>
        <taxon>Pseudomonadati</taxon>
        <taxon>Pseudomonadota</taxon>
        <taxon>Gammaproteobacteria</taxon>
        <taxon>Enterobacterales</taxon>
        <taxon>Enterobacteriaceae</taxon>
        <taxon>Pluralibacter</taxon>
    </lineage>
</organism>
<keyword evidence="5" id="KW-0808">Transferase</keyword>
<keyword evidence="3" id="KW-0963">Cytoplasm</keyword>
<dbReference type="GO" id="GO:0005737">
    <property type="term" value="C:cytoplasm"/>
    <property type="evidence" value="ECO:0007669"/>
    <property type="project" value="UniProtKB-SubCell"/>
</dbReference>
<dbReference type="Pfam" id="PF03610">
    <property type="entry name" value="EIIA-man"/>
    <property type="match status" value="1"/>
</dbReference>
<keyword evidence="7" id="KW-0418">Kinase</keyword>
<sequence>MKVSVIISGHGEFSQGLHSLVKGVFGDVDNLFTLPYAYDMSSVVFLGQLENLVTSQDEGSTVLMLTDMKGGTPFNKSVELKLKGYDIEVLTGTNFNMVAAAIDAREDAATIPELIEIVLEQGKESISAFVMKDAQISFEDTEDGI</sequence>
<evidence type="ECO:0000256" key="2">
    <source>
        <dbReference type="ARBA" id="ARBA00022448"/>
    </source>
</evidence>
<keyword evidence="4" id="KW-0762">Sugar transport</keyword>
<dbReference type="OrthoDB" id="3183705at2"/>
<dbReference type="GO" id="GO:0009401">
    <property type="term" value="P:phosphoenolpyruvate-dependent sugar phosphotransferase system"/>
    <property type="evidence" value="ECO:0007669"/>
    <property type="project" value="UniProtKB-KW"/>
</dbReference>
<feature type="domain" description="PTS EIIA type-4" evidence="8">
    <location>
        <begin position="2"/>
        <end position="126"/>
    </location>
</feature>
<dbReference type="InterPro" id="IPR033887">
    <property type="entry name" value="PTS_IIA_man"/>
</dbReference>